<dbReference type="SUPFAM" id="SSF54495">
    <property type="entry name" value="UBC-like"/>
    <property type="match status" value="1"/>
</dbReference>
<feature type="region of interest" description="Disordered" evidence="5">
    <location>
        <begin position="803"/>
        <end position="839"/>
    </location>
</feature>
<keyword evidence="1" id="KW-0328">Glycosyltransferase</keyword>
<dbReference type="Gene3D" id="3.90.228.10">
    <property type="match status" value="1"/>
</dbReference>
<accession>A0ABR4I0P9</accession>
<dbReference type="InterPro" id="IPR051838">
    <property type="entry name" value="ARTD_PARP"/>
</dbReference>
<reference evidence="7 8" key="1">
    <citation type="submission" date="2024-07" db="EMBL/GenBank/DDBJ databases">
        <title>Section-level genome sequencing and comparative genomics of Aspergillus sections Usti and Cavernicolus.</title>
        <authorList>
            <consortium name="Lawrence Berkeley National Laboratory"/>
            <person name="Nybo J.L."/>
            <person name="Vesth T.C."/>
            <person name="Theobald S."/>
            <person name="Frisvad J.C."/>
            <person name="Larsen T.O."/>
            <person name="Kjaerboelling I."/>
            <person name="Rothschild-Mancinelli K."/>
            <person name="Lyhne E.K."/>
            <person name="Kogle M.E."/>
            <person name="Barry K."/>
            <person name="Clum A."/>
            <person name="Na H."/>
            <person name="Ledsgaard L."/>
            <person name="Lin J."/>
            <person name="Lipzen A."/>
            <person name="Kuo A."/>
            <person name="Riley R."/>
            <person name="Mondo S."/>
            <person name="LaButti K."/>
            <person name="Haridas S."/>
            <person name="Pangalinan J."/>
            <person name="Salamov A.A."/>
            <person name="Simmons B.A."/>
            <person name="Magnuson J.K."/>
            <person name="Chen J."/>
            <person name="Drula E."/>
            <person name="Henrissat B."/>
            <person name="Wiebenga A."/>
            <person name="Lubbers R.J."/>
            <person name="Gomes A.C."/>
            <person name="Makela M.R."/>
            <person name="Stajich J."/>
            <person name="Grigoriev I.V."/>
            <person name="Mortensen U.H."/>
            <person name="De vries R.P."/>
            <person name="Baker S.E."/>
            <person name="Andersen M.R."/>
        </authorList>
    </citation>
    <scope>NUCLEOTIDE SEQUENCE [LARGE SCALE GENOMIC DNA]</scope>
    <source>
        <strain evidence="7 8">CBS 600.67</strain>
    </source>
</reference>
<evidence type="ECO:0000259" key="6">
    <source>
        <dbReference type="Pfam" id="PF00644"/>
    </source>
</evidence>
<name>A0ABR4I0P9_9EURO</name>
<keyword evidence="8" id="KW-1185">Reference proteome</keyword>
<keyword evidence="2" id="KW-0808">Transferase</keyword>
<dbReference type="EMBL" id="JBFXLS010000064">
    <property type="protein sequence ID" value="KAL2821331.1"/>
    <property type="molecule type" value="Genomic_DNA"/>
</dbReference>
<evidence type="ECO:0000256" key="3">
    <source>
        <dbReference type="ARBA" id="ARBA00022695"/>
    </source>
</evidence>
<evidence type="ECO:0000256" key="4">
    <source>
        <dbReference type="ARBA" id="ARBA00023027"/>
    </source>
</evidence>
<sequence>MPRRDFRDNLAQACRPGLFPSLTDVRYGLEDGAIYFTYNSPSNAHAIDLQATVPELSEYPRDHYYCVLTVTEDVPAAVTEILENSPSTFQGLRIQKFLNTISEKFDAAILDGDGEDGEDGEYDEEPDEIDCEDTINNTETHLNVRESIRTDLRKARDAGFRVGLLGDTTGPVIMSASRHISKLGVSDDVMEAWRVCPSDYLVLLVRYPYGYRPLPDVVCSGRSTDPKFVQFYAGVCKSYKPSLDSAQKVFASRCSDMATPKKQTEPVMSAIFIGTSLQSLLNDRFTDILKCRLDYKFTWTGAELYLNDGQGKLLDADGIKNPKYSESDTWRVRPPAFLEEDHLARTETISDMSLLLIAMQFTLRRFVKCTDFCLNCYCKIETGLEALKPFVCSKELCLYQYMALGMGPNLEWEISSQPYVVDLLISFAYARAACQQSATMKQLDISKQLDSFPTGFKLKVPHPERHKVDMQNPKSRVNIYKGHLTQTEHGPCLKSTTCPVIKEIKEGDWIIILLPHEPRQDNLMLSQNGKKNCELHARVKDTSTSPSIILSGLLPDGHPPHADLEHKGPVSFALYDTCLDSLPLEQRPNVLLDLLTTLPRVSEMKAFIDQRDGGHLESLSQWQDRIHPSALCVLQWIVGSNRSVILSDDNPRHQVAGMETYRQFRFAQGAPDKEQRFVKAVNDTASRLRLEHPTLFAWHGSPLYNWHSILREGLHYNKRLHGRSYGDGIYMATDFKTSLGYCGHPVINDRTSCQWPNSELQCISAVALNEVVNAPTEFTSMDPFYVVQHVDWVQPRYLFVQGQTSTGTPNSKRQSLTDVYSQDPKRIANGSNGSPLRIPISATNSHRIAKQASQQQGDAADDDADSVATLPEDHLLLLSSKDLVTDYEPENLDASSVQLLGAPTYATQEGINSLSRMLKEAMKTQATTPLHELGWYIHGNIIENMYQWIVELHSFNRNLKVAKDLQKAGLTSIVLEMRFPSQFPLSPPFVRVIRPRFVRFSEGGGGHITAGGAMCMELLTNSGWLPTLSIENVLVQVHLAITNESPRPAQLDMRYLGRDYRVGDAISEYKRVCITHGWTIPRDIDRMRWSSPSNSPN</sequence>
<feature type="compositionally biased region" description="Polar residues" evidence="5">
    <location>
        <begin position="803"/>
        <end position="820"/>
    </location>
</feature>
<evidence type="ECO:0000313" key="8">
    <source>
        <dbReference type="Proteomes" id="UP001610335"/>
    </source>
</evidence>
<gene>
    <name evidence="7" type="ORF">BDW59DRAFT_164214</name>
</gene>
<keyword evidence="3" id="KW-0548">Nucleotidyltransferase</keyword>
<dbReference type="Proteomes" id="UP001610335">
    <property type="component" value="Unassembled WGS sequence"/>
</dbReference>
<evidence type="ECO:0000256" key="5">
    <source>
        <dbReference type="SAM" id="MobiDB-lite"/>
    </source>
</evidence>
<feature type="domain" description="PARP catalytic" evidence="6">
    <location>
        <begin position="694"/>
        <end position="744"/>
    </location>
</feature>
<dbReference type="CDD" id="cd23802">
    <property type="entry name" value="UBCc_UBE2Q"/>
    <property type="match status" value="1"/>
</dbReference>
<dbReference type="PANTHER" id="PTHR21328">
    <property type="entry name" value="POLY ADP-RIBOSE POLYMERASE FAMILY, MEMBER PARP"/>
    <property type="match status" value="1"/>
</dbReference>
<keyword evidence="4" id="KW-0520">NAD</keyword>
<dbReference type="SUPFAM" id="SSF56399">
    <property type="entry name" value="ADP-ribosylation"/>
    <property type="match status" value="1"/>
</dbReference>
<evidence type="ECO:0000313" key="7">
    <source>
        <dbReference type="EMBL" id="KAL2821331.1"/>
    </source>
</evidence>
<organism evidence="7 8">
    <name type="scientific">Aspergillus cavernicola</name>
    <dbReference type="NCBI Taxonomy" id="176166"/>
    <lineage>
        <taxon>Eukaryota</taxon>
        <taxon>Fungi</taxon>
        <taxon>Dikarya</taxon>
        <taxon>Ascomycota</taxon>
        <taxon>Pezizomycotina</taxon>
        <taxon>Eurotiomycetes</taxon>
        <taxon>Eurotiomycetidae</taxon>
        <taxon>Eurotiales</taxon>
        <taxon>Aspergillaceae</taxon>
        <taxon>Aspergillus</taxon>
        <taxon>Aspergillus subgen. Nidulantes</taxon>
    </lineage>
</organism>
<dbReference type="InterPro" id="IPR016135">
    <property type="entry name" value="UBQ-conjugating_enzyme/RWD"/>
</dbReference>
<comment type="caution">
    <text evidence="7">The sequence shown here is derived from an EMBL/GenBank/DDBJ whole genome shotgun (WGS) entry which is preliminary data.</text>
</comment>
<proteinExistence type="predicted"/>
<protein>
    <recommendedName>
        <fullName evidence="6">PARP catalytic domain-containing protein</fullName>
    </recommendedName>
</protein>
<evidence type="ECO:0000256" key="1">
    <source>
        <dbReference type="ARBA" id="ARBA00022676"/>
    </source>
</evidence>
<evidence type="ECO:0000256" key="2">
    <source>
        <dbReference type="ARBA" id="ARBA00022679"/>
    </source>
</evidence>
<dbReference type="InterPro" id="IPR012317">
    <property type="entry name" value="Poly(ADP-ribose)pol_cat_dom"/>
</dbReference>
<dbReference type="Gene3D" id="3.10.110.10">
    <property type="entry name" value="Ubiquitin Conjugating Enzyme"/>
    <property type="match status" value="1"/>
</dbReference>
<dbReference type="Pfam" id="PF00644">
    <property type="entry name" value="PARP"/>
    <property type="match status" value="1"/>
</dbReference>